<dbReference type="PANTHER" id="PTHR11439:SF524">
    <property type="entry name" value="RNA-DIRECTED DNA POLYMERASE, PROTEIN KINASE RLK-PELLE-DLSV FAMILY"/>
    <property type="match status" value="1"/>
</dbReference>
<dbReference type="Pfam" id="PF03096">
    <property type="entry name" value="Ndr"/>
    <property type="match status" value="1"/>
</dbReference>
<dbReference type="Pfam" id="PF07727">
    <property type="entry name" value="RVT_2"/>
    <property type="match status" value="1"/>
</dbReference>
<gene>
    <name evidence="2" type="ORF">Tci_274179</name>
</gene>
<dbReference type="AlphaFoldDB" id="A0A699H236"/>
<name>A0A699H236_TANCI</name>
<dbReference type="InterPro" id="IPR013103">
    <property type="entry name" value="RVT_2"/>
</dbReference>
<comment type="caution">
    <text evidence="2">The sequence shown here is derived from an EMBL/GenBank/DDBJ whole genome shotgun (WGS) entry which is preliminary data.</text>
</comment>
<evidence type="ECO:0000259" key="1">
    <source>
        <dbReference type="Pfam" id="PF07727"/>
    </source>
</evidence>
<dbReference type="EMBL" id="BKCJ010085453">
    <property type="protein sequence ID" value="GEX02204.1"/>
    <property type="molecule type" value="Genomic_DNA"/>
</dbReference>
<dbReference type="InterPro" id="IPR004142">
    <property type="entry name" value="NDRG"/>
</dbReference>
<reference evidence="2" key="1">
    <citation type="journal article" date="2019" name="Sci. Rep.">
        <title>Draft genome of Tanacetum cinerariifolium, the natural source of mosquito coil.</title>
        <authorList>
            <person name="Yamashiro T."/>
            <person name="Shiraishi A."/>
            <person name="Satake H."/>
            <person name="Nakayama K."/>
        </authorList>
    </citation>
    <scope>NUCLEOTIDE SEQUENCE</scope>
</reference>
<organism evidence="2">
    <name type="scientific">Tanacetum cinerariifolium</name>
    <name type="common">Dalmatian daisy</name>
    <name type="synonym">Chrysanthemum cinerariifolium</name>
    <dbReference type="NCBI Taxonomy" id="118510"/>
    <lineage>
        <taxon>Eukaryota</taxon>
        <taxon>Viridiplantae</taxon>
        <taxon>Streptophyta</taxon>
        <taxon>Embryophyta</taxon>
        <taxon>Tracheophyta</taxon>
        <taxon>Spermatophyta</taxon>
        <taxon>Magnoliopsida</taxon>
        <taxon>eudicotyledons</taxon>
        <taxon>Gunneridae</taxon>
        <taxon>Pentapetalae</taxon>
        <taxon>asterids</taxon>
        <taxon>campanulids</taxon>
        <taxon>Asterales</taxon>
        <taxon>Asteraceae</taxon>
        <taxon>Asteroideae</taxon>
        <taxon>Anthemideae</taxon>
        <taxon>Anthemidinae</taxon>
        <taxon>Tanacetum</taxon>
    </lineage>
</organism>
<sequence length="438" mass="50583">MVTRFFIGSNQPTQRLNLHVSSVSPLPKSYLDDFNELNWQNVMRDEYNALIKNQTWTLVPQPTDANIIRCTWLFRHKYLADATLSRYKARLEANGSTHIEGIDVDEAFSLVVKPGTIQTVLSLAASRHWPIHQLDYLTFTHPDISYAVQQVCLYMHHPREPHFSALKRVLRYVRGTLDYGLQLFSSSTADLVAYSDINWVGFPTTRRSTSEAEYCGVANVVAELVEESSTRHQRTKHIEIDIDFVLDWVAAAQVRVLHVLSRYQFADIFTKGLPSALFEKFRFILNVRFSAPLSCSHVLIFTFSTVSFLRVVDVRAHAFLHNLGGLSQAWACLFIRYREPNLRDKIHRQSCEFDIDFAFVKALSWTEWMYNKLMLNLLYYYGMYNALKECLLQRYFRSVIREEVGLTLENAWSQVLVLAAKVVLTKILEFASEISGVI</sequence>
<protein>
    <submittedName>
        <fullName evidence="2">Ribonuclease H-like domain-containing protein</fullName>
    </submittedName>
</protein>
<dbReference type="PANTHER" id="PTHR11439">
    <property type="entry name" value="GAG-POL-RELATED RETROTRANSPOSON"/>
    <property type="match status" value="1"/>
</dbReference>
<accession>A0A699H236</accession>
<proteinExistence type="predicted"/>
<evidence type="ECO:0000313" key="2">
    <source>
        <dbReference type="EMBL" id="GEX02204.1"/>
    </source>
</evidence>
<feature type="domain" description="Reverse transcriptase Ty1/copia-type" evidence="1">
    <location>
        <begin position="53"/>
        <end position="158"/>
    </location>
</feature>